<dbReference type="Pfam" id="PF02698">
    <property type="entry name" value="DUF218"/>
    <property type="match status" value="1"/>
</dbReference>
<dbReference type="InterPro" id="IPR014729">
    <property type="entry name" value="Rossmann-like_a/b/a_fold"/>
</dbReference>
<dbReference type="GO" id="GO:0005886">
    <property type="term" value="C:plasma membrane"/>
    <property type="evidence" value="ECO:0007669"/>
    <property type="project" value="TreeGrafter"/>
</dbReference>
<dbReference type="EMBL" id="SGWQ01000019">
    <property type="protein sequence ID" value="RZS29643.1"/>
    <property type="molecule type" value="Genomic_DNA"/>
</dbReference>
<name>A0A4Q7KBE1_9PSEU</name>
<dbReference type="CDD" id="cd06259">
    <property type="entry name" value="YdcF-like"/>
    <property type="match status" value="1"/>
</dbReference>
<dbReference type="Gene3D" id="3.40.50.620">
    <property type="entry name" value="HUPs"/>
    <property type="match status" value="1"/>
</dbReference>
<gene>
    <name evidence="2" type="ORF">EV193_11946</name>
</gene>
<dbReference type="AlphaFoldDB" id="A0A4Q7KBE1"/>
<dbReference type="InterPro" id="IPR003848">
    <property type="entry name" value="DUF218"/>
</dbReference>
<comment type="caution">
    <text evidence="2">The sequence shown here is derived from an EMBL/GenBank/DDBJ whole genome shotgun (WGS) entry which is preliminary data.</text>
</comment>
<feature type="domain" description="DUF218" evidence="1">
    <location>
        <begin position="36"/>
        <end position="181"/>
    </location>
</feature>
<dbReference type="InterPro" id="IPR051599">
    <property type="entry name" value="Cell_Envelope_Assoc"/>
</dbReference>
<evidence type="ECO:0000313" key="3">
    <source>
        <dbReference type="Proteomes" id="UP000294257"/>
    </source>
</evidence>
<evidence type="ECO:0000259" key="1">
    <source>
        <dbReference type="Pfam" id="PF02698"/>
    </source>
</evidence>
<sequence>MRRLLLGMLIVGGLVFAGTGFRVWQVARIDDRSHADVVIVLGAAQYQGQPSAVFEARLRKAKHLYDAGVAEHVVTTGGRQERDRYTEAEAGSKWLRAKGVPSDRTVSVGEGNDTLGSLRAVADAVKARGWRTAVLVSDPWHSLRARTMARDAGLDAWVSPTHSGPVVQTRERQFRYIWRETQALLYYRLTKASADQLGADLG</sequence>
<proteinExistence type="predicted"/>
<accession>A0A4Q7KBE1</accession>
<dbReference type="Proteomes" id="UP000294257">
    <property type="component" value="Unassembled WGS sequence"/>
</dbReference>
<dbReference type="PANTHER" id="PTHR30336">
    <property type="entry name" value="INNER MEMBRANE PROTEIN, PROBABLE PERMEASE"/>
    <property type="match status" value="1"/>
</dbReference>
<dbReference type="PANTHER" id="PTHR30336:SF20">
    <property type="entry name" value="DUF218 DOMAIN-CONTAINING PROTEIN"/>
    <property type="match status" value="1"/>
</dbReference>
<keyword evidence="3" id="KW-1185">Reference proteome</keyword>
<evidence type="ECO:0000313" key="2">
    <source>
        <dbReference type="EMBL" id="RZS29643.1"/>
    </source>
</evidence>
<reference evidence="2 3" key="1">
    <citation type="submission" date="2019-02" db="EMBL/GenBank/DDBJ databases">
        <title>Genomic Encyclopedia of Type Strains, Phase IV (KMG-IV): sequencing the most valuable type-strain genomes for metagenomic binning, comparative biology and taxonomic classification.</title>
        <authorList>
            <person name="Goeker M."/>
        </authorList>
    </citation>
    <scope>NUCLEOTIDE SEQUENCE [LARGE SCALE GENOMIC DNA]</scope>
    <source>
        <strain evidence="2 3">DSM 101727</strain>
    </source>
</reference>
<protein>
    <submittedName>
        <fullName evidence="2">Uncharacterized SAM-binding protein YcdF (DUF218 family)</fullName>
    </submittedName>
</protein>
<organism evidence="2 3">
    <name type="scientific">Herbihabitans rhizosphaerae</name>
    <dbReference type="NCBI Taxonomy" id="1872711"/>
    <lineage>
        <taxon>Bacteria</taxon>
        <taxon>Bacillati</taxon>
        <taxon>Actinomycetota</taxon>
        <taxon>Actinomycetes</taxon>
        <taxon>Pseudonocardiales</taxon>
        <taxon>Pseudonocardiaceae</taxon>
        <taxon>Herbihabitans</taxon>
    </lineage>
</organism>